<keyword evidence="2" id="KW-1185">Reference proteome</keyword>
<protein>
    <submittedName>
        <fullName evidence="1">Uncharacterized protein</fullName>
    </submittedName>
</protein>
<evidence type="ECO:0000313" key="1">
    <source>
        <dbReference type="EMBL" id="OEL17631.1"/>
    </source>
</evidence>
<name>A0A1E5UXN0_9POAL</name>
<dbReference type="Proteomes" id="UP000095767">
    <property type="component" value="Unassembled WGS sequence"/>
</dbReference>
<organism evidence="1 2">
    <name type="scientific">Dichanthelium oligosanthes</name>
    <dbReference type="NCBI Taxonomy" id="888268"/>
    <lineage>
        <taxon>Eukaryota</taxon>
        <taxon>Viridiplantae</taxon>
        <taxon>Streptophyta</taxon>
        <taxon>Embryophyta</taxon>
        <taxon>Tracheophyta</taxon>
        <taxon>Spermatophyta</taxon>
        <taxon>Magnoliopsida</taxon>
        <taxon>Liliopsida</taxon>
        <taxon>Poales</taxon>
        <taxon>Poaceae</taxon>
        <taxon>PACMAD clade</taxon>
        <taxon>Panicoideae</taxon>
        <taxon>Panicodae</taxon>
        <taxon>Paniceae</taxon>
        <taxon>Dichantheliinae</taxon>
        <taxon>Dichanthelium</taxon>
    </lineage>
</organism>
<comment type="caution">
    <text evidence="1">The sequence shown here is derived from an EMBL/GenBank/DDBJ whole genome shotgun (WGS) entry which is preliminary data.</text>
</comment>
<gene>
    <name evidence="1" type="ORF">BAE44_0021346</name>
</gene>
<sequence length="32" mass="3827">MKSENRAGTRINRMLAPFHQNQELIRKQALKF</sequence>
<reference evidence="1 2" key="1">
    <citation type="submission" date="2016-09" db="EMBL/GenBank/DDBJ databases">
        <title>The draft genome of Dichanthelium oligosanthes: A C3 panicoid grass species.</title>
        <authorList>
            <person name="Studer A.J."/>
            <person name="Schnable J.C."/>
            <person name="Brutnell T.P."/>
        </authorList>
    </citation>
    <scope>NUCLEOTIDE SEQUENCE [LARGE SCALE GENOMIC DNA]</scope>
    <source>
        <strain evidence="2">cv. Kellogg 1175</strain>
        <tissue evidence="1">Leaf</tissue>
    </source>
</reference>
<dbReference type="EMBL" id="LWDX02059234">
    <property type="protein sequence ID" value="OEL17631.1"/>
    <property type="molecule type" value="Genomic_DNA"/>
</dbReference>
<evidence type="ECO:0000313" key="2">
    <source>
        <dbReference type="Proteomes" id="UP000095767"/>
    </source>
</evidence>
<proteinExistence type="predicted"/>
<dbReference type="AlphaFoldDB" id="A0A1E5UXN0"/>
<accession>A0A1E5UXN0</accession>